<dbReference type="AlphaFoldDB" id="A0A1J1H7Z4"/>
<evidence type="ECO:0000313" key="3">
    <source>
        <dbReference type="Proteomes" id="UP000220158"/>
    </source>
</evidence>
<feature type="compositionally biased region" description="Acidic residues" evidence="1">
    <location>
        <begin position="518"/>
        <end position="545"/>
    </location>
</feature>
<protein>
    <submittedName>
        <fullName evidence="2">Uncharacterized protein</fullName>
    </submittedName>
</protein>
<keyword evidence="3" id="KW-1185">Reference proteome</keyword>
<feature type="compositionally biased region" description="Basic and acidic residues" evidence="1">
    <location>
        <begin position="490"/>
        <end position="517"/>
    </location>
</feature>
<gene>
    <name evidence="2" type="ORF">PRELSG_1113300</name>
</gene>
<dbReference type="KEGG" id="prel:PRELSG_1113300"/>
<dbReference type="Proteomes" id="UP000220158">
    <property type="component" value="Chromosome 11"/>
</dbReference>
<evidence type="ECO:0000256" key="1">
    <source>
        <dbReference type="SAM" id="MobiDB-lite"/>
    </source>
</evidence>
<accession>A0A1J1H7Z4</accession>
<feature type="region of interest" description="Disordered" evidence="1">
    <location>
        <begin position="490"/>
        <end position="545"/>
    </location>
</feature>
<name>A0A1J1H7Z4_PLARL</name>
<dbReference type="GeneID" id="39736910"/>
<dbReference type="OrthoDB" id="387164at2759"/>
<dbReference type="RefSeq" id="XP_028533790.1">
    <property type="nucleotide sequence ID" value="XM_028677396.1"/>
</dbReference>
<dbReference type="VEuPathDB" id="PlasmoDB:PRELSG_1113300"/>
<proteinExistence type="predicted"/>
<dbReference type="EMBL" id="LN835306">
    <property type="protein sequence ID" value="CRH00787.1"/>
    <property type="molecule type" value="Genomic_DNA"/>
</dbReference>
<organism evidence="2 3">
    <name type="scientific">Plasmodium relictum</name>
    <dbReference type="NCBI Taxonomy" id="85471"/>
    <lineage>
        <taxon>Eukaryota</taxon>
        <taxon>Sar</taxon>
        <taxon>Alveolata</taxon>
        <taxon>Apicomplexa</taxon>
        <taxon>Aconoidasida</taxon>
        <taxon>Haemosporida</taxon>
        <taxon>Plasmodiidae</taxon>
        <taxon>Plasmodium</taxon>
        <taxon>Plasmodium (Haemamoeba)</taxon>
    </lineage>
</organism>
<dbReference type="OMA" id="YDFLKMI"/>
<reference evidence="2 3" key="1">
    <citation type="submission" date="2015-04" db="EMBL/GenBank/DDBJ databases">
        <authorList>
            <consortium name="Pathogen Informatics"/>
        </authorList>
    </citation>
    <scope>NUCLEOTIDE SEQUENCE [LARGE SCALE GENOMIC DNA]</scope>
    <source>
        <strain evidence="2 3">SGS1</strain>
    </source>
</reference>
<evidence type="ECO:0000313" key="2">
    <source>
        <dbReference type="EMBL" id="CRH00787.1"/>
    </source>
</evidence>
<sequence>MVLKKRNINSKNTQLKACYNKDYVEVPTILNAYNEANKNMGKCVNNHRKKKLSELLKVLNIKNSNKPNYIEFNEKVTNSKKKLKKKIISDSSFSEDNTLKKENFVEKMNYENDFYNDKNILLSNDAQDDFIEVNKVNNATITDKKNNDLQTNEHLCSKKYLNKDFVNENSSTEIYNEKESNLLFNFISSNTKNDITDINLCKSSIDINDTGIDKCNENYSNRNSFDKNHLNKNSYKKDSNANIFSENESNKSDPYFSFNGKMKKKKKIISSNEDSNSVSDYPNLYESSHGTDLSYDDMGEKKKRIDEYALHLKIFNEQNLDNDYFNFNSLSIKKSIRLYIEFIALSLLSPNFKYNINYFKVSENTKKIADLLKLNYSNIHKEFEKKKFLDEYYDKSNSSIENLKKIKKKKKNLKKLFEYDSDSEKNKEETYNRNYSSNFIIKSNKMNKKKKKYILSDSSFLSDKEINKKNESYANISNTEKFVKESHNGKFEVNKSEINENEKGEQKEEKEQRRQEEEYYYDDENNDEYDDESDYEDEDNDEYEECESDIFGSSKEEKEYAFNYSESFKKKIMKDINDSFMYKILNDDMLKIYEFLKKEENFSNYDFLKMICKISKNKSENYYDRCIQKIENKILSKRDQFESHPFQISFKNILKNYANIFIFYLEYNKICCSCCSRKLNYACPVFFIKPFYNSTDLWNNCFFNFMRVNKFEWLGKLYFNNFSNPMDILKNEKNDELKMKKIKDSNKLFVKNQNEKGRKSFLQIINSNCDNTAVLRNEKYILNHLKEYEEFNAHRYINRIEERRLKRKRRNLNYNYNFYFKGECEENSINLVMKDICEHFCDLSENYIEKDILVLQLGSYCVSTVYYWHVFHHYKFFFTKIIYIRLLDLYKKNRDLFKEPLLLAYVLSKKLHKKLYQDFKILMNIDISQIKNKLNECDLFIK</sequence>